<dbReference type="Proteomes" id="UP001583177">
    <property type="component" value="Unassembled WGS sequence"/>
</dbReference>
<keyword evidence="3" id="KW-1185">Reference proteome</keyword>
<dbReference type="EMBL" id="JAWRVE010000159">
    <property type="protein sequence ID" value="KAL1852469.1"/>
    <property type="molecule type" value="Genomic_DNA"/>
</dbReference>
<dbReference type="PANTHER" id="PTHR14097">
    <property type="entry name" value="OXIDOREDUCTASE HTATIP2"/>
    <property type="match status" value="1"/>
</dbReference>
<dbReference type="InterPro" id="IPR016040">
    <property type="entry name" value="NAD(P)-bd_dom"/>
</dbReference>
<comment type="caution">
    <text evidence="2">The sequence shown here is derived from an EMBL/GenBank/DDBJ whole genome shotgun (WGS) entry which is preliminary data.</text>
</comment>
<evidence type="ECO:0000259" key="1">
    <source>
        <dbReference type="Pfam" id="PF13460"/>
    </source>
</evidence>
<protein>
    <recommendedName>
        <fullName evidence="1">NAD(P)-binding domain-containing protein</fullName>
    </recommendedName>
</protein>
<evidence type="ECO:0000313" key="3">
    <source>
        <dbReference type="Proteomes" id="UP001583177"/>
    </source>
</evidence>
<organism evidence="2 3">
    <name type="scientific">Diaporthe australafricana</name>
    <dbReference type="NCBI Taxonomy" id="127596"/>
    <lineage>
        <taxon>Eukaryota</taxon>
        <taxon>Fungi</taxon>
        <taxon>Dikarya</taxon>
        <taxon>Ascomycota</taxon>
        <taxon>Pezizomycotina</taxon>
        <taxon>Sordariomycetes</taxon>
        <taxon>Sordariomycetidae</taxon>
        <taxon>Diaporthales</taxon>
        <taxon>Diaporthaceae</taxon>
        <taxon>Diaporthe</taxon>
    </lineage>
</organism>
<gene>
    <name evidence="2" type="ORF">Daus18300_012150</name>
</gene>
<dbReference type="InterPro" id="IPR036291">
    <property type="entry name" value="NAD(P)-bd_dom_sf"/>
</dbReference>
<reference evidence="2 3" key="1">
    <citation type="journal article" date="2024" name="IMA Fungus">
        <title>IMA Genome - F19 : A genome assembly and annotation guide to empower mycologists, including annotated draft genome sequences of Ceratocystis pirilliformis, Diaporthe australafricana, Fusarium ophioides, Paecilomyces lecythidis, and Sporothrix stenoceras.</title>
        <authorList>
            <person name="Aylward J."/>
            <person name="Wilson A.M."/>
            <person name="Visagie C.M."/>
            <person name="Spraker J."/>
            <person name="Barnes I."/>
            <person name="Buitendag C."/>
            <person name="Ceriani C."/>
            <person name="Del Mar Angel L."/>
            <person name="du Plessis D."/>
            <person name="Fuchs T."/>
            <person name="Gasser K."/>
            <person name="Kramer D."/>
            <person name="Li W."/>
            <person name="Munsamy K."/>
            <person name="Piso A."/>
            <person name="Price J.L."/>
            <person name="Sonnekus B."/>
            <person name="Thomas C."/>
            <person name="van der Nest A."/>
            <person name="van Dijk A."/>
            <person name="van Heerden A."/>
            <person name="van Vuuren N."/>
            <person name="Yilmaz N."/>
            <person name="Duong T.A."/>
            <person name="van der Merwe N.A."/>
            <person name="Wingfield M.J."/>
            <person name="Wingfield B.D."/>
        </authorList>
    </citation>
    <scope>NUCLEOTIDE SEQUENCE [LARGE SCALE GENOMIC DNA]</scope>
    <source>
        <strain evidence="2 3">CMW 18300</strain>
    </source>
</reference>
<name>A0ABR3W427_9PEZI</name>
<proteinExistence type="predicted"/>
<dbReference type="Gene3D" id="3.40.50.720">
    <property type="entry name" value="NAD(P)-binding Rossmann-like Domain"/>
    <property type="match status" value="1"/>
</dbReference>
<feature type="domain" description="NAD(P)-binding" evidence="1">
    <location>
        <begin position="7"/>
        <end position="215"/>
    </location>
</feature>
<sequence length="246" mass="26721">MKLVVVGGTGLVATHVIRQSLKKPEITSVVALARRPVQLDVDASNNPKLKSVVVRDYAEYADSVKAALAGADACIWTVGITPGKASTYDFAEVKRVCQDCTMAGLEALREANSGAPKPVKFVYLSGDGVSQDSTTKPFILGEYRTMRGQTVRMVQDFGRAHKEFEVQIVRPGLVLSSVNSWRSLQANIIRASSYVTSAIVNVDRADLSAALLDQVTHGFEKEILSNSDLIRIGDAAKKTDIKKDFY</sequence>
<accession>A0ABR3W427</accession>
<dbReference type="Pfam" id="PF13460">
    <property type="entry name" value="NAD_binding_10"/>
    <property type="match status" value="1"/>
</dbReference>
<evidence type="ECO:0000313" key="2">
    <source>
        <dbReference type="EMBL" id="KAL1852469.1"/>
    </source>
</evidence>
<dbReference type="SUPFAM" id="SSF51735">
    <property type="entry name" value="NAD(P)-binding Rossmann-fold domains"/>
    <property type="match status" value="1"/>
</dbReference>
<dbReference type="PANTHER" id="PTHR14097:SF8">
    <property type="entry name" value="NAD(P)-BINDING DOMAIN-CONTAINING PROTEIN"/>
    <property type="match status" value="1"/>
</dbReference>